<dbReference type="EMBL" id="HQ113105">
    <property type="protein sequence ID" value="AEA07040.1"/>
    <property type="molecule type" value="Genomic_DNA"/>
</dbReference>
<dbReference type="GeneID" id="10399772"/>
<keyword evidence="3" id="KW-1185">Reference proteome</keyword>
<feature type="coiled-coil region" evidence="1">
    <location>
        <begin position="5"/>
        <end position="32"/>
    </location>
</feature>
<protein>
    <submittedName>
        <fullName evidence="2">Uncharacterized protein</fullName>
    </submittedName>
</protein>
<accession>F2WLB7</accession>
<name>F2WLB7_9VIRU</name>
<keyword evidence="1" id="KW-0175">Coiled coil</keyword>
<evidence type="ECO:0000313" key="3">
    <source>
        <dbReference type="Proteomes" id="UP000203366"/>
    </source>
</evidence>
<gene>
    <name evidence="2" type="ORF">LAU_0189</name>
</gene>
<dbReference type="KEGG" id="vg:10399772"/>
<dbReference type="OrthoDB" id="26531at10239"/>
<sequence>MEKSIENIQKIREVLSERTKNYEKDVSQKERQKIFEYGIALNVCQKFLKEEKVKEAVYALMKYNVSLENLCSVVEAKNRELIRIAYREFFLWAKTQNIFD</sequence>
<organism evidence="2 3">
    <name type="scientific">Lausannevirus</name>
    <dbReference type="NCBI Taxonomy" id="999883"/>
    <lineage>
        <taxon>Viruses</taxon>
        <taxon>Varidnaviria</taxon>
        <taxon>Bamfordvirae</taxon>
        <taxon>Nucleocytoviricota</taxon>
        <taxon>Megaviricetes</taxon>
        <taxon>Pimascovirales</taxon>
        <taxon>Pimascovirales incertae sedis</taxon>
        <taxon>Marseilleviridae</taxon>
        <taxon>Losannavirus</taxon>
        <taxon>Losannavirus lausannense</taxon>
    </lineage>
</organism>
<evidence type="ECO:0000313" key="2">
    <source>
        <dbReference type="EMBL" id="AEA07040.1"/>
    </source>
</evidence>
<reference evidence="2 3" key="1">
    <citation type="journal article" date="2011" name="Environ. Microbiol.">
        <title>Lausannevirus, a giant amoebal virus encoding histone doublets.</title>
        <authorList>
            <person name="Thomas V."/>
            <person name="Bertelli C."/>
            <person name="Collyn F."/>
            <person name="Casson N."/>
            <person name="Telenti A."/>
            <person name="Goesmann A."/>
            <person name="Croxatto A."/>
            <person name="Greub G."/>
        </authorList>
    </citation>
    <scope>NUCLEOTIDE SEQUENCE [LARGE SCALE GENOMIC DNA]</scope>
    <source>
        <strain evidence="2">7715</strain>
    </source>
</reference>
<dbReference type="Proteomes" id="UP000203366">
    <property type="component" value="Segment"/>
</dbReference>
<dbReference type="RefSeq" id="YP_004347152.1">
    <property type="nucleotide sequence ID" value="NC_015326.1"/>
</dbReference>
<proteinExistence type="predicted"/>
<evidence type="ECO:0000256" key="1">
    <source>
        <dbReference type="SAM" id="Coils"/>
    </source>
</evidence>